<proteinExistence type="predicted"/>
<accession>D2VMI3</accession>
<evidence type="ECO:0000313" key="1">
    <source>
        <dbReference type="EMBL" id="EFC42067.1"/>
    </source>
</evidence>
<dbReference type="AlphaFoldDB" id="D2VMI3"/>
<evidence type="ECO:0000313" key="2">
    <source>
        <dbReference type="Proteomes" id="UP000006671"/>
    </source>
</evidence>
<dbReference type="InParanoid" id="D2VMI3"/>
<reference evidence="1 2" key="1">
    <citation type="journal article" date="2010" name="Cell">
        <title>The genome of Naegleria gruberi illuminates early eukaryotic versatility.</title>
        <authorList>
            <person name="Fritz-Laylin L.K."/>
            <person name="Prochnik S.E."/>
            <person name="Ginger M.L."/>
            <person name="Dacks J.B."/>
            <person name="Carpenter M.L."/>
            <person name="Field M.C."/>
            <person name="Kuo A."/>
            <person name="Paredez A."/>
            <person name="Chapman J."/>
            <person name="Pham J."/>
            <person name="Shu S."/>
            <person name="Neupane R."/>
            <person name="Cipriano M."/>
            <person name="Mancuso J."/>
            <person name="Tu H."/>
            <person name="Salamov A."/>
            <person name="Lindquist E."/>
            <person name="Shapiro H."/>
            <person name="Lucas S."/>
            <person name="Grigoriev I.V."/>
            <person name="Cande W.Z."/>
            <person name="Fulton C."/>
            <person name="Rokhsar D.S."/>
            <person name="Dawson S.C."/>
        </authorList>
    </citation>
    <scope>NUCLEOTIDE SEQUENCE [LARGE SCALE GENOMIC DNA]</scope>
    <source>
        <strain evidence="1 2">NEG-M</strain>
    </source>
</reference>
<protein>
    <submittedName>
        <fullName evidence="1">Predicted protein</fullName>
    </submittedName>
</protein>
<dbReference type="Proteomes" id="UP000006671">
    <property type="component" value="Unassembled WGS sequence"/>
</dbReference>
<sequence>MPSNKSSDVASSSAKQQNGFYARSVLKRLVSAPLLEVRFDKDLIIKLDGKEAPFVVREVTMNECVESTFLLSNNNGRMEWPIEIFSKIPSRVESTCSMTFSILNLVGVLFKVSLDVVRVIEGHFVKFCPNAILVDIIYQMDAQEITPFSGLVVKPTRIFEIPSKFELKENSSSDGNLEFVTVFHNIYLGNFSLV</sequence>
<gene>
    <name evidence="1" type="ORF">NAEGRDRAFT_70146</name>
</gene>
<organism evidence="2">
    <name type="scientific">Naegleria gruberi</name>
    <name type="common">Amoeba</name>
    <dbReference type="NCBI Taxonomy" id="5762"/>
    <lineage>
        <taxon>Eukaryota</taxon>
        <taxon>Discoba</taxon>
        <taxon>Heterolobosea</taxon>
        <taxon>Tetramitia</taxon>
        <taxon>Eutetramitia</taxon>
        <taxon>Vahlkampfiidae</taxon>
        <taxon>Naegleria</taxon>
    </lineage>
</organism>
<dbReference type="KEGG" id="ngr:NAEGRDRAFT_70146"/>
<dbReference type="VEuPathDB" id="AmoebaDB:NAEGRDRAFT_70146"/>
<dbReference type="EMBL" id="GG738882">
    <property type="protein sequence ID" value="EFC42067.1"/>
    <property type="molecule type" value="Genomic_DNA"/>
</dbReference>
<name>D2VMI3_NAEGR</name>
<keyword evidence="2" id="KW-1185">Reference proteome</keyword>
<dbReference type="RefSeq" id="XP_002674811.1">
    <property type="nucleotide sequence ID" value="XM_002674765.1"/>
</dbReference>
<dbReference type="GeneID" id="8862613"/>